<feature type="transmembrane region" description="Helical" evidence="7">
    <location>
        <begin position="278"/>
        <end position="299"/>
    </location>
</feature>
<dbReference type="Pfam" id="PF07690">
    <property type="entry name" value="MFS_1"/>
    <property type="match status" value="1"/>
</dbReference>
<protein>
    <submittedName>
        <fullName evidence="8">AmpG permease</fullName>
    </submittedName>
</protein>
<evidence type="ECO:0000313" key="9">
    <source>
        <dbReference type="Proteomes" id="UP000028725"/>
    </source>
</evidence>
<evidence type="ECO:0000256" key="6">
    <source>
        <dbReference type="SAM" id="MobiDB-lite"/>
    </source>
</evidence>
<evidence type="ECO:0000256" key="5">
    <source>
        <dbReference type="ARBA" id="ARBA00023136"/>
    </source>
</evidence>
<feature type="region of interest" description="Disordered" evidence="6">
    <location>
        <begin position="1"/>
        <end position="20"/>
    </location>
</feature>
<evidence type="ECO:0000256" key="7">
    <source>
        <dbReference type="SAM" id="Phobius"/>
    </source>
</evidence>
<feature type="transmembrane region" description="Helical" evidence="7">
    <location>
        <begin position="31"/>
        <end position="55"/>
    </location>
</feature>
<dbReference type="SUPFAM" id="SSF103473">
    <property type="entry name" value="MFS general substrate transporter"/>
    <property type="match status" value="1"/>
</dbReference>
<organism evidence="8 9">
    <name type="scientific">Hyalangium minutum</name>
    <dbReference type="NCBI Taxonomy" id="394096"/>
    <lineage>
        <taxon>Bacteria</taxon>
        <taxon>Pseudomonadati</taxon>
        <taxon>Myxococcota</taxon>
        <taxon>Myxococcia</taxon>
        <taxon>Myxococcales</taxon>
        <taxon>Cystobacterineae</taxon>
        <taxon>Archangiaceae</taxon>
        <taxon>Hyalangium</taxon>
    </lineage>
</organism>
<comment type="subcellular location">
    <subcellularLocation>
        <location evidence="1">Membrane</location>
        <topology evidence="1">Multi-pass membrane protein</topology>
    </subcellularLocation>
</comment>
<dbReference type="GO" id="GO:0022857">
    <property type="term" value="F:transmembrane transporter activity"/>
    <property type="evidence" value="ECO:0007669"/>
    <property type="project" value="InterPro"/>
</dbReference>
<evidence type="ECO:0000256" key="4">
    <source>
        <dbReference type="ARBA" id="ARBA00022989"/>
    </source>
</evidence>
<dbReference type="PANTHER" id="PTHR12778">
    <property type="entry name" value="SOLUTE CARRIER FAMILY 33 ACETYL-COA TRANSPORTER -RELATED"/>
    <property type="match status" value="1"/>
</dbReference>
<comment type="caution">
    <text evidence="8">The sequence shown here is derived from an EMBL/GenBank/DDBJ whole genome shotgun (WGS) entry which is preliminary data.</text>
</comment>
<dbReference type="Proteomes" id="UP000028725">
    <property type="component" value="Unassembled WGS sequence"/>
</dbReference>
<feature type="transmembrane region" description="Helical" evidence="7">
    <location>
        <begin position="124"/>
        <end position="145"/>
    </location>
</feature>
<feature type="transmembrane region" description="Helical" evidence="7">
    <location>
        <begin position="306"/>
        <end position="326"/>
    </location>
</feature>
<dbReference type="PATRIC" id="fig|394096.3.peg.4341"/>
<feature type="transmembrane region" description="Helical" evidence="7">
    <location>
        <begin position="372"/>
        <end position="394"/>
    </location>
</feature>
<feature type="transmembrane region" description="Helical" evidence="7">
    <location>
        <begin position="61"/>
        <end position="78"/>
    </location>
</feature>
<dbReference type="AlphaFoldDB" id="A0A085WJF4"/>
<keyword evidence="4 7" id="KW-1133">Transmembrane helix</keyword>
<feature type="transmembrane region" description="Helical" evidence="7">
    <location>
        <begin position="400"/>
        <end position="420"/>
    </location>
</feature>
<feature type="transmembrane region" description="Helical" evidence="7">
    <location>
        <begin position="338"/>
        <end position="360"/>
    </location>
</feature>
<dbReference type="InterPro" id="IPR011701">
    <property type="entry name" value="MFS"/>
</dbReference>
<dbReference type="InterPro" id="IPR004752">
    <property type="entry name" value="AmpG_permease/AT-1"/>
</dbReference>
<feature type="transmembrane region" description="Helical" evidence="7">
    <location>
        <begin position="191"/>
        <end position="209"/>
    </location>
</feature>
<dbReference type="Gene3D" id="1.20.1250.20">
    <property type="entry name" value="MFS general substrate transporter like domains"/>
    <property type="match status" value="1"/>
</dbReference>
<reference evidence="8 9" key="1">
    <citation type="submission" date="2014-04" db="EMBL/GenBank/DDBJ databases">
        <title>Genome assembly of Hyalangium minutum DSM 14724.</title>
        <authorList>
            <person name="Sharma G."/>
            <person name="Subramanian S."/>
        </authorList>
    </citation>
    <scope>NUCLEOTIDE SEQUENCE [LARGE SCALE GENOMIC DNA]</scope>
    <source>
        <strain evidence="8 9">DSM 14724</strain>
    </source>
</reference>
<dbReference type="GO" id="GO:0016020">
    <property type="term" value="C:membrane"/>
    <property type="evidence" value="ECO:0007669"/>
    <property type="project" value="UniProtKB-SubCell"/>
</dbReference>
<dbReference type="OrthoDB" id="9787815at2"/>
<dbReference type="EMBL" id="JMCB01000007">
    <property type="protein sequence ID" value="KFE67817.1"/>
    <property type="molecule type" value="Genomic_DNA"/>
</dbReference>
<keyword evidence="3 7" id="KW-0812">Transmembrane</keyword>
<name>A0A085WJF4_9BACT</name>
<dbReference type="InterPro" id="IPR036259">
    <property type="entry name" value="MFS_trans_sf"/>
</dbReference>
<sequence length="435" mass="46753">MASPWLLDDNPPRDGVHAPRPPVKKLSVRKLGLLSALYFVQGMPFGFQATALPVYLRMQGVSVGAIGFIGLLALPWLFKALWAPLVDRYGSARIGRRKSWILPLQAALAATCAVAAFVPVEGALPALLGLIFLMNLFAATQDIAVDGFAVDSLRPEELGFGNAAQVVGYKLGMLTGGGLLVWASQYIGWKGLFLSMAALSLSVFTLMAFTREPAPRESSGSEERKSWREVLGQLKEALLLPGTAWMLLFIGTYKLGETMSDVLYKLFLVDAGIRPEQIGLWVGTWGQGASILGSALGGLLATRVPLFRALALTTTLRLFPLLGRWWLAQTGVTEAGVIGVTIAEEFFGGALTTVVFAFMMSRVDRRVGATHYTLFASIEVAGKAPAGPIAGQLFDRAHWSYAQVFLLGAGLSAAFLFLLLPLREQKDAPAPQPSS</sequence>
<keyword evidence="5 7" id="KW-0472">Membrane</keyword>
<evidence type="ECO:0000256" key="3">
    <source>
        <dbReference type="ARBA" id="ARBA00022692"/>
    </source>
</evidence>
<dbReference type="CDD" id="cd17485">
    <property type="entry name" value="MFS_MFSD3"/>
    <property type="match status" value="1"/>
</dbReference>
<evidence type="ECO:0000313" key="8">
    <source>
        <dbReference type="EMBL" id="KFE67817.1"/>
    </source>
</evidence>
<evidence type="ECO:0000256" key="2">
    <source>
        <dbReference type="ARBA" id="ARBA00022448"/>
    </source>
</evidence>
<feature type="transmembrane region" description="Helical" evidence="7">
    <location>
        <begin position="99"/>
        <end position="118"/>
    </location>
</feature>
<feature type="transmembrane region" description="Helical" evidence="7">
    <location>
        <begin position="166"/>
        <end position="185"/>
    </location>
</feature>
<evidence type="ECO:0000256" key="1">
    <source>
        <dbReference type="ARBA" id="ARBA00004141"/>
    </source>
</evidence>
<gene>
    <name evidence="8" type="ORF">DB31_8300</name>
</gene>
<accession>A0A085WJF4</accession>
<keyword evidence="2" id="KW-0813">Transport</keyword>
<proteinExistence type="predicted"/>
<keyword evidence="9" id="KW-1185">Reference proteome</keyword>
<dbReference type="STRING" id="394096.DB31_8300"/>
<dbReference type="PANTHER" id="PTHR12778:SF10">
    <property type="entry name" value="MAJOR FACILITATOR SUPERFAMILY DOMAIN-CONTAINING PROTEIN 3"/>
    <property type="match status" value="1"/>
</dbReference>